<dbReference type="InterPro" id="IPR020904">
    <property type="entry name" value="Sc_DH/Rdtase_CS"/>
</dbReference>
<dbReference type="AlphaFoldDB" id="I4EY99"/>
<accession>I4EY99</accession>
<sequence length="297" mass="29969">MTAAADRVALVTGCGKPDGMGQAIARRLAGQGLAVVVTDLQATGVPNRQQEGRSAGWGGVEALVADITAGGGTAVASLGDVAVEADADRMVAEAVEHFGRLDVLVNNAAAPQGPDRADVADIPAEVFDRVIAVNLRGPWLMCVAAVPVMRAQRAGRIVNISSMAGLTAAPFSGPYSASKAGVIGMTRALAMDLGPWGITVNALCPGLVATSRAFLSSGPDVDEAALMEQRGRNIPVGRAGAAEDIAAAVAFLASPEAAYITAQAIPIDGGGLSPFPLRRPEPPPAQAPQPAEAGTAR</sequence>
<dbReference type="Pfam" id="PF13561">
    <property type="entry name" value="adh_short_C2"/>
    <property type="match status" value="1"/>
</dbReference>
<dbReference type="Proteomes" id="UP000006461">
    <property type="component" value="Chromosome"/>
</dbReference>
<dbReference type="SUPFAM" id="SSF51735">
    <property type="entry name" value="NAD(P)-binding Rossmann-fold domains"/>
    <property type="match status" value="1"/>
</dbReference>
<evidence type="ECO:0000313" key="5">
    <source>
        <dbReference type="Proteomes" id="UP000006461"/>
    </source>
</evidence>
<dbReference type="InterPro" id="IPR036291">
    <property type="entry name" value="NAD(P)-bd_dom_sf"/>
</dbReference>
<dbReference type="STRING" id="477641.MODMU_2934"/>
<dbReference type="FunFam" id="3.40.50.720:FF:000084">
    <property type="entry name" value="Short-chain dehydrogenase reductase"/>
    <property type="match status" value="1"/>
</dbReference>
<evidence type="ECO:0000256" key="3">
    <source>
        <dbReference type="SAM" id="MobiDB-lite"/>
    </source>
</evidence>
<keyword evidence="2" id="KW-0560">Oxidoreductase</keyword>
<feature type="region of interest" description="Disordered" evidence="3">
    <location>
        <begin position="271"/>
        <end position="297"/>
    </location>
</feature>
<evidence type="ECO:0000256" key="2">
    <source>
        <dbReference type="ARBA" id="ARBA00023002"/>
    </source>
</evidence>
<dbReference type="OrthoDB" id="286404at2"/>
<organism evidence="4 5">
    <name type="scientific">Modestobacter italicus (strain DSM 44449 / CECT 9708 / BC 501)</name>
    <dbReference type="NCBI Taxonomy" id="2732864"/>
    <lineage>
        <taxon>Bacteria</taxon>
        <taxon>Bacillati</taxon>
        <taxon>Actinomycetota</taxon>
        <taxon>Actinomycetes</taxon>
        <taxon>Geodermatophilales</taxon>
        <taxon>Geodermatophilaceae</taxon>
        <taxon>Modestobacter</taxon>
    </lineage>
</organism>
<reference evidence="4 5" key="1">
    <citation type="journal article" date="2012" name="J. Bacteriol.">
        <title>Genome Sequence of Radiation-Resistant Modestobacter marinus Strain BC501, a Representative Actinobacterium That Thrives on Calcareous Stone Surfaces.</title>
        <authorList>
            <person name="Normand P."/>
            <person name="Gury J."/>
            <person name="Pujic P."/>
            <person name="Chouaia B."/>
            <person name="Crotti E."/>
            <person name="Brusetti L."/>
            <person name="Daffonchio D."/>
            <person name="Vacherie B."/>
            <person name="Barbe V."/>
            <person name="Medigue C."/>
            <person name="Calteau A."/>
            <person name="Ghodhbane-Gtari F."/>
            <person name="Essoussi I."/>
            <person name="Nouioui I."/>
            <person name="Abbassi-Ghozzi I."/>
            <person name="Gtari M."/>
        </authorList>
    </citation>
    <scope>NUCLEOTIDE SEQUENCE [LARGE SCALE GENOMIC DNA]</scope>
    <source>
        <strain evidence="5">BC 501</strain>
    </source>
</reference>
<dbReference type="CDD" id="cd05233">
    <property type="entry name" value="SDR_c"/>
    <property type="match status" value="1"/>
</dbReference>
<proteinExistence type="inferred from homology"/>
<dbReference type="NCBIfam" id="NF005559">
    <property type="entry name" value="PRK07231.1"/>
    <property type="match status" value="1"/>
</dbReference>
<dbReference type="PANTHER" id="PTHR42760:SF133">
    <property type="entry name" value="3-OXOACYL-[ACYL-CARRIER-PROTEIN] REDUCTASE"/>
    <property type="match status" value="1"/>
</dbReference>
<protein>
    <submittedName>
        <fullName evidence="4">Short-chain alcohol dehydrogenase</fullName>
    </submittedName>
</protein>
<keyword evidence="5" id="KW-1185">Reference proteome</keyword>
<dbReference type="PATRIC" id="fig|477641.3.peg.2789"/>
<dbReference type="PROSITE" id="PS00061">
    <property type="entry name" value="ADH_SHORT"/>
    <property type="match status" value="1"/>
</dbReference>
<dbReference type="PRINTS" id="PR00080">
    <property type="entry name" value="SDRFAMILY"/>
</dbReference>
<dbReference type="HOGENOM" id="CLU_010194_1_0_11"/>
<dbReference type="GO" id="GO:0016616">
    <property type="term" value="F:oxidoreductase activity, acting on the CH-OH group of donors, NAD or NADP as acceptor"/>
    <property type="evidence" value="ECO:0007669"/>
    <property type="project" value="TreeGrafter"/>
</dbReference>
<dbReference type="eggNOG" id="COG1028">
    <property type="taxonomic scope" value="Bacteria"/>
</dbReference>
<gene>
    <name evidence="4" type="ordered locus">MODMU_2934</name>
</gene>
<dbReference type="PRINTS" id="PR00081">
    <property type="entry name" value="GDHRDH"/>
</dbReference>
<dbReference type="PANTHER" id="PTHR42760">
    <property type="entry name" value="SHORT-CHAIN DEHYDROGENASES/REDUCTASES FAMILY MEMBER"/>
    <property type="match status" value="1"/>
</dbReference>
<dbReference type="InterPro" id="IPR002347">
    <property type="entry name" value="SDR_fam"/>
</dbReference>
<evidence type="ECO:0000313" key="4">
    <source>
        <dbReference type="EMBL" id="CCH88362.1"/>
    </source>
</evidence>
<dbReference type="KEGG" id="mmar:MODMU_2934"/>
<dbReference type="Gene3D" id="3.40.50.720">
    <property type="entry name" value="NAD(P)-binding Rossmann-like Domain"/>
    <property type="match status" value="1"/>
</dbReference>
<feature type="compositionally biased region" description="Low complexity" evidence="3">
    <location>
        <begin position="288"/>
        <end position="297"/>
    </location>
</feature>
<dbReference type="EMBL" id="FO203431">
    <property type="protein sequence ID" value="CCH88362.1"/>
    <property type="molecule type" value="Genomic_DNA"/>
</dbReference>
<comment type="similarity">
    <text evidence="1">Belongs to the short-chain dehydrogenases/reductases (SDR) family.</text>
</comment>
<evidence type="ECO:0000256" key="1">
    <source>
        <dbReference type="ARBA" id="ARBA00006484"/>
    </source>
</evidence>
<name>I4EY99_MODI5</name>